<reference evidence="1" key="1">
    <citation type="journal article" date="2022" name="bioRxiv">
        <title>Sequencing and chromosome-scale assembly of the giantPleurodeles waltlgenome.</title>
        <authorList>
            <person name="Brown T."/>
            <person name="Elewa A."/>
            <person name="Iarovenko S."/>
            <person name="Subramanian E."/>
            <person name="Araus A.J."/>
            <person name="Petzold A."/>
            <person name="Susuki M."/>
            <person name="Suzuki K.-i.T."/>
            <person name="Hayashi T."/>
            <person name="Toyoda A."/>
            <person name="Oliveira C."/>
            <person name="Osipova E."/>
            <person name="Leigh N.D."/>
            <person name="Simon A."/>
            <person name="Yun M.H."/>
        </authorList>
    </citation>
    <scope>NUCLEOTIDE SEQUENCE</scope>
    <source>
        <strain evidence="1">20211129_DDA</strain>
        <tissue evidence="1">Liver</tissue>
    </source>
</reference>
<dbReference type="EMBL" id="JANPWB010000010">
    <property type="protein sequence ID" value="KAJ1135205.1"/>
    <property type="molecule type" value="Genomic_DNA"/>
</dbReference>
<accession>A0AAV7Q7G9</accession>
<proteinExistence type="predicted"/>
<comment type="caution">
    <text evidence="1">The sequence shown here is derived from an EMBL/GenBank/DDBJ whole genome shotgun (WGS) entry which is preliminary data.</text>
</comment>
<dbReference type="AlphaFoldDB" id="A0AAV7Q7G9"/>
<name>A0AAV7Q7G9_PLEWA</name>
<keyword evidence="2" id="KW-1185">Reference proteome</keyword>
<gene>
    <name evidence="1" type="ORF">NDU88_001650</name>
</gene>
<protein>
    <submittedName>
        <fullName evidence="1">Uncharacterized protein</fullName>
    </submittedName>
</protein>
<organism evidence="1 2">
    <name type="scientific">Pleurodeles waltl</name>
    <name type="common">Iberian ribbed newt</name>
    <dbReference type="NCBI Taxonomy" id="8319"/>
    <lineage>
        <taxon>Eukaryota</taxon>
        <taxon>Metazoa</taxon>
        <taxon>Chordata</taxon>
        <taxon>Craniata</taxon>
        <taxon>Vertebrata</taxon>
        <taxon>Euteleostomi</taxon>
        <taxon>Amphibia</taxon>
        <taxon>Batrachia</taxon>
        <taxon>Caudata</taxon>
        <taxon>Salamandroidea</taxon>
        <taxon>Salamandridae</taxon>
        <taxon>Pleurodelinae</taxon>
        <taxon>Pleurodeles</taxon>
    </lineage>
</organism>
<dbReference type="Proteomes" id="UP001066276">
    <property type="component" value="Chromosome 6"/>
</dbReference>
<evidence type="ECO:0000313" key="1">
    <source>
        <dbReference type="EMBL" id="KAJ1135205.1"/>
    </source>
</evidence>
<evidence type="ECO:0000313" key="2">
    <source>
        <dbReference type="Proteomes" id="UP001066276"/>
    </source>
</evidence>
<sequence>MQGHPIPHCATCVHTQTEVQTPSLPKHTYNLFASCEWLAFGTQHSGWPLYHDTATEAGGPFRHTAVRHSAAWSGGLLQCAMSGAAILKAINTTDAKHRAVMAAREAFLSHVTNSSQ</sequence>